<proteinExistence type="predicted"/>
<sequence>MNIIRIHNYFTPFNNYVNTRVE</sequence>
<accession>A0A383UN61</accession>
<reference evidence="1 2" key="1">
    <citation type="submission" date="2017-11" db="EMBL/GenBank/DDBJ databases">
        <authorList>
            <person name="Kracher B."/>
        </authorList>
    </citation>
    <scope>NUCLEOTIDE SEQUENCE [LARGE SCALE GENOMIC DNA]</scope>
    <source>
        <strain evidence="1 2">RACE1</strain>
    </source>
</reference>
<dbReference type="EMBL" id="UNSH01000041">
    <property type="protein sequence ID" value="SZF01741.1"/>
    <property type="molecule type" value="Genomic_DNA"/>
</dbReference>
<evidence type="ECO:0000313" key="2">
    <source>
        <dbReference type="Proteomes" id="UP000275772"/>
    </source>
</evidence>
<evidence type="ECO:0000313" key="1">
    <source>
        <dbReference type="EMBL" id="SZF01741.1"/>
    </source>
</evidence>
<organism evidence="1 2">
    <name type="scientific">Blumeria hordei</name>
    <name type="common">Barley powdery mildew</name>
    <name type="synonym">Blumeria graminis f. sp. hordei</name>
    <dbReference type="NCBI Taxonomy" id="2867405"/>
    <lineage>
        <taxon>Eukaryota</taxon>
        <taxon>Fungi</taxon>
        <taxon>Dikarya</taxon>
        <taxon>Ascomycota</taxon>
        <taxon>Pezizomycotina</taxon>
        <taxon>Leotiomycetes</taxon>
        <taxon>Erysiphales</taxon>
        <taxon>Erysiphaceae</taxon>
        <taxon>Blumeria</taxon>
    </lineage>
</organism>
<protein>
    <submittedName>
        <fullName evidence="1">Uncharacterized protein</fullName>
    </submittedName>
</protein>
<dbReference type="VEuPathDB" id="FungiDB:BLGHR1_12512"/>
<dbReference type="Proteomes" id="UP000275772">
    <property type="component" value="Unassembled WGS sequence"/>
</dbReference>
<gene>
    <name evidence="1" type="ORF">BLGHR1_12512</name>
</gene>
<dbReference type="AlphaFoldDB" id="A0A383UN61"/>
<name>A0A383UN61_BLUHO</name>